<evidence type="ECO:0000313" key="2">
    <source>
        <dbReference type="Proteomes" id="UP000240739"/>
    </source>
</evidence>
<accession>A0A2T4ULN0</accession>
<comment type="caution">
    <text evidence="1">The sequence shown here is derived from an EMBL/GenBank/DDBJ whole genome shotgun (WGS) entry which is preliminary data.</text>
</comment>
<reference evidence="1 2" key="1">
    <citation type="submission" date="2018-03" db="EMBL/GenBank/DDBJ databases">
        <title>Aquarubrobacter algicola gen. nov., sp. nov., a novel actinobacterium isolated from shallow eutrophic lake during the end of cyanobacterial harmful algal blooms.</title>
        <authorList>
            <person name="Chun S.J."/>
        </authorList>
    </citation>
    <scope>NUCLEOTIDE SEQUENCE [LARGE SCALE GENOMIC DNA]</scope>
    <source>
        <strain evidence="1 2">Seoho-28</strain>
    </source>
</reference>
<dbReference type="AlphaFoldDB" id="A0A2T4ULN0"/>
<sequence>MKGIAALVAIGVAVTITVLVLAIIRTHDDVSDDLARCIEQGDAAIVRGPDLLGPLRADLANGFAPRVLRRYRLGENGAVLLEGTGYRVLALDGRNGPSLEGEVALRIFRDPSEFAVVGVERDPMKGVLAGCASLQE</sequence>
<dbReference type="Proteomes" id="UP000240739">
    <property type="component" value="Unassembled WGS sequence"/>
</dbReference>
<dbReference type="RefSeq" id="WP_107568781.1">
    <property type="nucleotide sequence ID" value="NZ_PYYB01000001.1"/>
</dbReference>
<gene>
    <name evidence="1" type="ORF">C7Y72_11015</name>
</gene>
<keyword evidence="2" id="KW-1185">Reference proteome</keyword>
<dbReference type="EMBL" id="PYYB01000001">
    <property type="protein sequence ID" value="PTL60136.1"/>
    <property type="molecule type" value="Genomic_DNA"/>
</dbReference>
<evidence type="ECO:0000313" key="1">
    <source>
        <dbReference type="EMBL" id="PTL60136.1"/>
    </source>
</evidence>
<organism evidence="1 2">
    <name type="scientific">Paraconexibacter algicola</name>
    <dbReference type="NCBI Taxonomy" id="2133960"/>
    <lineage>
        <taxon>Bacteria</taxon>
        <taxon>Bacillati</taxon>
        <taxon>Actinomycetota</taxon>
        <taxon>Thermoleophilia</taxon>
        <taxon>Solirubrobacterales</taxon>
        <taxon>Paraconexibacteraceae</taxon>
        <taxon>Paraconexibacter</taxon>
    </lineage>
</organism>
<protein>
    <submittedName>
        <fullName evidence="1">Uncharacterized protein</fullName>
    </submittedName>
</protein>
<proteinExistence type="predicted"/>
<name>A0A2T4ULN0_9ACTN</name>